<dbReference type="Pfam" id="PF13712">
    <property type="entry name" value="Glyco_tranf_2_5"/>
    <property type="match status" value="1"/>
</dbReference>
<reference evidence="3" key="1">
    <citation type="submission" date="2018-02" db="EMBL/GenBank/DDBJ databases">
        <title>Genome sequence of Desulfocucumis palustris strain NAW-5.</title>
        <authorList>
            <person name="Watanabe M."/>
            <person name="Kojima H."/>
            <person name="Fukui M."/>
        </authorList>
    </citation>
    <scope>NUCLEOTIDE SEQUENCE [LARGE SCALE GENOMIC DNA]</scope>
    <source>
        <strain evidence="3">NAW-5</strain>
    </source>
</reference>
<proteinExistence type="predicted"/>
<evidence type="ECO:0000313" key="2">
    <source>
        <dbReference type="EMBL" id="GBF33416.1"/>
    </source>
</evidence>
<dbReference type="OrthoDB" id="176403at2"/>
<evidence type="ECO:0000259" key="1">
    <source>
        <dbReference type="Pfam" id="PF13712"/>
    </source>
</evidence>
<evidence type="ECO:0000313" key="3">
    <source>
        <dbReference type="Proteomes" id="UP000239549"/>
    </source>
</evidence>
<dbReference type="InterPro" id="IPR059123">
    <property type="entry name" value="StrF_dom"/>
</dbReference>
<feature type="domain" description="Streptomycin biosynthesis protein StrF" evidence="1">
    <location>
        <begin position="5"/>
        <end position="215"/>
    </location>
</feature>
<dbReference type="Gene3D" id="3.90.550.10">
    <property type="entry name" value="Spore Coat Polysaccharide Biosynthesis Protein SpsA, Chain A"/>
    <property type="match status" value="1"/>
</dbReference>
<name>A0A2L2XGR6_9FIRM</name>
<dbReference type="AlphaFoldDB" id="A0A2L2XGR6"/>
<organism evidence="2 3">
    <name type="scientific">Desulfocucumis palustris</name>
    <dbReference type="NCBI Taxonomy" id="1898651"/>
    <lineage>
        <taxon>Bacteria</taxon>
        <taxon>Bacillati</taxon>
        <taxon>Bacillota</taxon>
        <taxon>Clostridia</taxon>
        <taxon>Eubacteriales</taxon>
        <taxon>Desulfocucumaceae</taxon>
        <taxon>Desulfocucumis</taxon>
    </lineage>
</organism>
<sequence>MLSVAFITCVNNQQLYQQCLTHLAALDKQGFSVEVVPVQSSVSITNAYNRAMLKSNAKYKVYLHQDTFILEPLFLHHIHRIFSSDPGIGMIGMLGGRNMPLDENKLMWFWDCAEIYGKVFLPSLNQSLGGKPTPNPYEWVTVIDGCLMVTQYDIPWREDIFDGFHYYDLSQSIEFWKRDLKVIVPRQENSWASHICHQKCDSEYYRLRKKFINEYRPYLVKNVKKGSYGFSYNSKKYRFIV</sequence>
<dbReference type="SUPFAM" id="SSF53448">
    <property type="entry name" value="Nucleotide-diphospho-sugar transferases"/>
    <property type="match status" value="1"/>
</dbReference>
<protein>
    <submittedName>
        <fullName evidence="2">Streptomycin biosynthesis StrF domain protein</fullName>
    </submittedName>
</protein>
<comment type="caution">
    <text evidence="2">The sequence shown here is derived from an EMBL/GenBank/DDBJ whole genome shotgun (WGS) entry which is preliminary data.</text>
</comment>
<dbReference type="RefSeq" id="WP_104371818.1">
    <property type="nucleotide sequence ID" value="NZ_BFAV01000102.1"/>
</dbReference>
<dbReference type="InterPro" id="IPR029044">
    <property type="entry name" value="Nucleotide-diphossugar_trans"/>
</dbReference>
<dbReference type="EMBL" id="BFAV01000102">
    <property type="protein sequence ID" value="GBF33416.1"/>
    <property type="molecule type" value="Genomic_DNA"/>
</dbReference>
<dbReference type="Proteomes" id="UP000239549">
    <property type="component" value="Unassembled WGS sequence"/>
</dbReference>
<keyword evidence="3" id="KW-1185">Reference proteome</keyword>
<accession>A0A2L2XGR6</accession>
<gene>
    <name evidence="2" type="ORF">DCCM_2517</name>
</gene>